<comment type="subcellular location">
    <subcellularLocation>
        <location evidence="1">Cell membrane</location>
        <topology evidence="1">Multi-pass membrane protein</topology>
    </subcellularLocation>
</comment>
<evidence type="ECO:0000256" key="7">
    <source>
        <dbReference type="SAM" id="MobiDB-lite"/>
    </source>
</evidence>
<feature type="transmembrane region" description="Helical" evidence="8">
    <location>
        <begin position="400"/>
        <end position="417"/>
    </location>
</feature>
<keyword evidence="11" id="KW-1185">Reference proteome</keyword>
<reference evidence="10" key="2">
    <citation type="submission" date="2022-05" db="EMBL/GenBank/DDBJ databases">
        <authorList>
            <person name="Kim J.-S."/>
            <person name="Lee K."/>
            <person name="Suh M."/>
            <person name="Eom M."/>
            <person name="Kim J.-S."/>
            <person name="Kim D.-S."/>
            <person name="Ko S.-H."/>
            <person name="Shin Y."/>
            <person name="Lee J.-S."/>
        </authorList>
    </citation>
    <scope>NUCLEOTIDE SEQUENCE</scope>
    <source>
        <strain evidence="10">N237</strain>
    </source>
</reference>
<feature type="transmembrane region" description="Helical" evidence="8">
    <location>
        <begin position="300"/>
        <end position="318"/>
    </location>
</feature>
<evidence type="ECO:0000256" key="5">
    <source>
        <dbReference type="ARBA" id="ARBA00022989"/>
    </source>
</evidence>
<evidence type="ECO:0000256" key="2">
    <source>
        <dbReference type="ARBA" id="ARBA00022448"/>
    </source>
</evidence>
<keyword evidence="2" id="KW-0813">Transport</keyword>
<feature type="transmembrane region" description="Helical" evidence="8">
    <location>
        <begin position="361"/>
        <end position="379"/>
    </location>
</feature>
<feature type="transmembrane region" description="Helical" evidence="8">
    <location>
        <begin position="75"/>
        <end position="92"/>
    </location>
</feature>
<feature type="transmembrane region" description="Helical" evidence="8">
    <location>
        <begin position="437"/>
        <end position="457"/>
    </location>
</feature>
<dbReference type="InterPro" id="IPR004638">
    <property type="entry name" value="EmrB-like"/>
</dbReference>
<evidence type="ECO:0000256" key="6">
    <source>
        <dbReference type="ARBA" id="ARBA00023136"/>
    </source>
</evidence>
<dbReference type="PROSITE" id="PS00216">
    <property type="entry name" value="SUGAR_TRANSPORT_1"/>
    <property type="match status" value="1"/>
</dbReference>
<dbReference type="Gene3D" id="1.20.1250.20">
    <property type="entry name" value="MFS general substrate transporter like domains"/>
    <property type="match status" value="1"/>
</dbReference>
<dbReference type="Proteomes" id="UP001056336">
    <property type="component" value="Chromosome"/>
</dbReference>
<reference evidence="10" key="1">
    <citation type="journal article" date="2018" name="Int. J. Syst. Evol. Microbiol.">
        <title>Jatrophihabitans telluris sp. nov., isolated from sediment soil of lava forest wetlands and the emended description of the genus Jatrophihabitans.</title>
        <authorList>
            <person name="Lee K.C."/>
            <person name="Suh M.K."/>
            <person name="Eom M.K."/>
            <person name="Kim K.K."/>
            <person name="Kim J.S."/>
            <person name="Kim D.S."/>
            <person name="Ko S.H."/>
            <person name="Shin Y.K."/>
            <person name="Lee J.S."/>
        </authorList>
    </citation>
    <scope>NUCLEOTIDE SEQUENCE</scope>
    <source>
        <strain evidence="10">N237</strain>
    </source>
</reference>
<feature type="transmembrane region" description="Helical" evidence="8">
    <location>
        <begin position="330"/>
        <end position="355"/>
    </location>
</feature>
<dbReference type="PRINTS" id="PR01036">
    <property type="entry name" value="TCRTETB"/>
</dbReference>
<feature type="transmembrane region" description="Helical" evidence="8">
    <location>
        <begin position="263"/>
        <end position="288"/>
    </location>
</feature>
<dbReference type="Pfam" id="PF07690">
    <property type="entry name" value="MFS_1"/>
    <property type="match status" value="1"/>
</dbReference>
<feature type="transmembrane region" description="Helical" evidence="8">
    <location>
        <begin position="164"/>
        <end position="184"/>
    </location>
</feature>
<dbReference type="RefSeq" id="WP_249771673.1">
    <property type="nucleotide sequence ID" value="NZ_CP097332.1"/>
</dbReference>
<evidence type="ECO:0000256" key="3">
    <source>
        <dbReference type="ARBA" id="ARBA00022475"/>
    </source>
</evidence>
<dbReference type="PANTHER" id="PTHR42718">
    <property type="entry name" value="MAJOR FACILITATOR SUPERFAMILY MULTIDRUG TRANSPORTER MFSC"/>
    <property type="match status" value="1"/>
</dbReference>
<evidence type="ECO:0000256" key="4">
    <source>
        <dbReference type="ARBA" id="ARBA00022692"/>
    </source>
</evidence>
<evidence type="ECO:0000313" key="10">
    <source>
        <dbReference type="EMBL" id="UQX88307.1"/>
    </source>
</evidence>
<dbReference type="Gene3D" id="1.20.1720.10">
    <property type="entry name" value="Multidrug resistance protein D"/>
    <property type="match status" value="1"/>
</dbReference>
<feature type="transmembrane region" description="Helical" evidence="8">
    <location>
        <begin position="132"/>
        <end position="152"/>
    </location>
</feature>
<feature type="transmembrane region" description="Helical" evidence="8">
    <location>
        <begin position="38"/>
        <end position="63"/>
    </location>
</feature>
<dbReference type="EMBL" id="CP097332">
    <property type="protein sequence ID" value="UQX88307.1"/>
    <property type="molecule type" value="Genomic_DNA"/>
</dbReference>
<evidence type="ECO:0000256" key="8">
    <source>
        <dbReference type="SAM" id="Phobius"/>
    </source>
</evidence>
<dbReference type="PROSITE" id="PS50850">
    <property type="entry name" value="MFS"/>
    <property type="match status" value="1"/>
</dbReference>
<evidence type="ECO:0000259" key="9">
    <source>
        <dbReference type="PROSITE" id="PS50850"/>
    </source>
</evidence>
<feature type="compositionally biased region" description="Polar residues" evidence="7">
    <location>
        <begin position="463"/>
        <end position="477"/>
    </location>
</feature>
<feature type="transmembrane region" description="Helical" evidence="8">
    <location>
        <begin position="104"/>
        <end position="125"/>
    </location>
</feature>
<dbReference type="SUPFAM" id="SSF103473">
    <property type="entry name" value="MFS general substrate transporter"/>
    <property type="match status" value="1"/>
</dbReference>
<organism evidence="10 11">
    <name type="scientific">Jatrophihabitans telluris</name>
    <dbReference type="NCBI Taxonomy" id="2038343"/>
    <lineage>
        <taxon>Bacteria</taxon>
        <taxon>Bacillati</taxon>
        <taxon>Actinomycetota</taxon>
        <taxon>Actinomycetes</taxon>
        <taxon>Jatrophihabitantales</taxon>
        <taxon>Jatrophihabitantaceae</taxon>
        <taxon>Jatrophihabitans</taxon>
    </lineage>
</organism>
<keyword evidence="4 8" id="KW-0812">Transmembrane</keyword>
<name>A0ABY4QYE6_9ACTN</name>
<feature type="region of interest" description="Disordered" evidence="7">
    <location>
        <begin position="463"/>
        <end position="486"/>
    </location>
</feature>
<sequence length="486" mass="49591">MERARARWTLTAVALATFMTYLDNNIVNVAMPAIERDLHLSISGLEWVVSAYILVFASLLLAGGRLADVFGRRRLFLIGLTIFTGASLIAGLSGNVETLIASRAVQGLGAALVTPTTLAIISATFTETRQRAAAVGIWSGVGALALAVGPLLGGLLSQHANWGWIFYINVPVGIATLALGAWAITESSAADAPTRIDLPGVLTSAGALLALTWALIEGGSHGWTSGLILGAFTVSAVLGAVFVRLELSSSAPMVALSLFRERVFSGGLVALVMWGFGLFGIYFFTSLYLQSVLGFSATKAGTAFVPMALLMAVGATVSERITHRLGAHRVVGVAMLLMAAGIASVSLLGAGAGFADLMPSFAVIGIGGGLTVPLTASVLEAMPRSEAGVASGIFNASREVAGLLGITVIGAILTARQSHELRLGTAPVDAFLSGYRLGLLVAAGLVALGGLAAFVGLRPGSSASSPDGGQAQATQADTPEPVLIPA</sequence>
<dbReference type="CDD" id="cd17321">
    <property type="entry name" value="MFS_MMR_MDR_like"/>
    <property type="match status" value="1"/>
</dbReference>
<dbReference type="InterPro" id="IPR011701">
    <property type="entry name" value="MFS"/>
</dbReference>
<dbReference type="PANTHER" id="PTHR42718:SF42">
    <property type="entry name" value="EXPORT PROTEIN"/>
    <property type="match status" value="1"/>
</dbReference>
<dbReference type="InterPro" id="IPR020846">
    <property type="entry name" value="MFS_dom"/>
</dbReference>
<keyword evidence="5 8" id="KW-1133">Transmembrane helix</keyword>
<dbReference type="NCBIfam" id="TIGR00711">
    <property type="entry name" value="efflux_EmrB"/>
    <property type="match status" value="1"/>
</dbReference>
<gene>
    <name evidence="10" type="ORF">M6D93_18790</name>
</gene>
<keyword evidence="3" id="KW-1003">Cell membrane</keyword>
<evidence type="ECO:0000256" key="1">
    <source>
        <dbReference type="ARBA" id="ARBA00004651"/>
    </source>
</evidence>
<feature type="transmembrane region" description="Helical" evidence="8">
    <location>
        <begin position="222"/>
        <end position="243"/>
    </location>
</feature>
<feature type="domain" description="Major facilitator superfamily (MFS) profile" evidence="9">
    <location>
        <begin position="9"/>
        <end position="461"/>
    </location>
</feature>
<dbReference type="InterPro" id="IPR036259">
    <property type="entry name" value="MFS_trans_sf"/>
</dbReference>
<accession>A0ABY4QYE6</accession>
<feature type="transmembrane region" description="Helical" evidence="8">
    <location>
        <begin position="196"/>
        <end position="216"/>
    </location>
</feature>
<proteinExistence type="predicted"/>
<keyword evidence="6 8" id="KW-0472">Membrane</keyword>
<dbReference type="InterPro" id="IPR005829">
    <property type="entry name" value="Sugar_transporter_CS"/>
</dbReference>
<protein>
    <submittedName>
        <fullName evidence="10">MFS transporter</fullName>
    </submittedName>
</protein>
<evidence type="ECO:0000313" key="11">
    <source>
        <dbReference type="Proteomes" id="UP001056336"/>
    </source>
</evidence>